<accession>A0A0M0GC31</accession>
<dbReference type="PATRIC" id="fig|1459.3.peg.2545"/>
<evidence type="ECO:0000313" key="2">
    <source>
        <dbReference type="Proteomes" id="UP000037109"/>
    </source>
</evidence>
<organism evidence="1 2">
    <name type="scientific">Sporosarcina globispora</name>
    <name type="common">Bacillus globisporus</name>
    <dbReference type="NCBI Taxonomy" id="1459"/>
    <lineage>
        <taxon>Bacteria</taxon>
        <taxon>Bacillati</taxon>
        <taxon>Bacillota</taxon>
        <taxon>Bacilli</taxon>
        <taxon>Bacillales</taxon>
        <taxon>Caryophanaceae</taxon>
        <taxon>Sporosarcina</taxon>
    </lineage>
</organism>
<gene>
    <name evidence="1" type="ORF">AF332_11810</name>
</gene>
<dbReference type="Proteomes" id="UP000037109">
    <property type="component" value="Unassembled WGS sequence"/>
</dbReference>
<evidence type="ECO:0000313" key="1">
    <source>
        <dbReference type="EMBL" id="KON87445.1"/>
    </source>
</evidence>
<dbReference type="STRING" id="1459.AF332_11810"/>
<name>A0A0M0GC31_SPOGL</name>
<sequence>MRESRNGLRPITAKQYNKELKGYLICFNQEGSLEDGIGLYAAIELEDGSVTQVDAYNVKFEDIK</sequence>
<proteinExistence type="predicted"/>
<dbReference type="EMBL" id="LGUF01000007">
    <property type="protein sequence ID" value="KON87445.1"/>
    <property type="molecule type" value="Genomic_DNA"/>
</dbReference>
<dbReference type="AlphaFoldDB" id="A0A0M0GC31"/>
<keyword evidence="2" id="KW-1185">Reference proteome</keyword>
<dbReference type="RefSeq" id="WP_053434798.1">
    <property type="nucleotide sequence ID" value="NZ_LGUF01000007.1"/>
</dbReference>
<dbReference type="OrthoDB" id="9888252at2"/>
<reference evidence="2" key="1">
    <citation type="submission" date="2015-07" db="EMBL/GenBank/DDBJ databases">
        <title>Fjat-10036 dsm4.</title>
        <authorList>
            <person name="Liu B."/>
            <person name="Wang J."/>
            <person name="Zhu Y."/>
            <person name="Liu G."/>
            <person name="Chen Q."/>
            <person name="Chen Z."/>
            <person name="Lan J."/>
            <person name="Che J."/>
            <person name="Ge C."/>
            <person name="Shi H."/>
            <person name="Pan Z."/>
            <person name="Liu X."/>
        </authorList>
    </citation>
    <scope>NUCLEOTIDE SEQUENCE [LARGE SCALE GENOMIC DNA]</scope>
    <source>
        <strain evidence="2">DSM 4</strain>
    </source>
</reference>
<protein>
    <submittedName>
        <fullName evidence="1">Uncharacterized protein</fullName>
    </submittedName>
</protein>
<comment type="caution">
    <text evidence="1">The sequence shown here is derived from an EMBL/GenBank/DDBJ whole genome shotgun (WGS) entry which is preliminary data.</text>
</comment>